<dbReference type="InterPro" id="IPR007939">
    <property type="entry name" value="Cu-R_B_prcur"/>
</dbReference>
<feature type="region of interest" description="Disordered" evidence="1">
    <location>
        <begin position="39"/>
        <end position="97"/>
    </location>
</feature>
<dbReference type="Proteomes" id="UP000006764">
    <property type="component" value="Chromosome"/>
</dbReference>
<evidence type="ECO:0000256" key="2">
    <source>
        <dbReference type="SAM" id="SignalP"/>
    </source>
</evidence>
<reference evidence="3 4" key="1">
    <citation type="journal article" date="2012" name="J. Bacteriol.">
        <title>Genome sequence of an alkane-degrading bacterium, Alcanivorax pacificus type strain W11-5, isolated from deep sea sediment.</title>
        <authorList>
            <person name="Lai Q."/>
            <person name="Shao Z."/>
        </authorList>
    </citation>
    <scope>NUCLEOTIDE SEQUENCE [LARGE SCALE GENOMIC DNA]</scope>
    <source>
        <strain evidence="3 4">W11-5</strain>
    </source>
</reference>
<feature type="chain" id="PRO_5002112136" evidence="2">
    <location>
        <begin position="34"/>
        <end position="399"/>
    </location>
</feature>
<evidence type="ECO:0000256" key="1">
    <source>
        <dbReference type="SAM" id="MobiDB-lite"/>
    </source>
</evidence>
<sequence>MSIMKSTPLTTRTRALGVAIAIALGAVSAPVLAQEVDHSKMQMPAPKPAPAARKPEPQPSTAPTAAPKPAIDPHAGHVMPAPNSKPKLALGPAPAQATSVDHAAMGHEMPPTEAMDHSAMGHDMPPDEPTEEMDHSAMGHDMKSMTAEEHAGMQGQDLPANAAPREPIPAVTDSDRAAAFPDVAGHTVHDDGINWFALLNRLETWDADEGNAIGWEGRGWVGTDLDRVWVRSEGESIDGSIESADVEVLYGRAIARWWDLVAGVRHDFGEGPSQTFAAVGVMGLAPYMFEVEATAYLGESGQTGLGLEAEYETLFTNRLIGTWLVEAEVWGQDDRKRGIGSGLSTLEAGFRLRYEFHRQFAPYIGVVWERAYGGTADYRREQSRDIEDTRVVAGVRIWF</sequence>
<name>A0A0B4XSI0_9GAMM</name>
<dbReference type="KEGG" id="apac:S7S_14200"/>
<feature type="signal peptide" evidence="2">
    <location>
        <begin position="1"/>
        <end position="33"/>
    </location>
</feature>
<dbReference type="EMBL" id="CP004387">
    <property type="protein sequence ID" value="AJD49252.1"/>
    <property type="molecule type" value="Genomic_DNA"/>
</dbReference>
<protein>
    <submittedName>
        <fullName evidence="3">Copper resistance protein</fullName>
    </submittedName>
</protein>
<dbReference type="HOGENOM" id="CLU_042913_0_0_6"/>
<dbReference type="RefSeq" id="WP_008733950.1">
    <property type="nucleotide sequence ID" value="NZ_CP004387.1"/>
</dbReference>
<dbReference type="GO" id="GO:0006878">
    <property type="term" value="P:intracellular copper ion homeostasis"/>
    <property type="evidence" value="ECO:0007669"/>
    <property type="project" value="InterPro"/>
</dbReference>
<accession>A0A0B4XSI0</accession>
<evidence type="ECO:0000313" key="3">
    <source>
        <dbReference type="EMBL" id="AJD49252.1"/>
    </source>
</evidence>
<dbReference type="GO" id="GO:0005507">
    <property type="term" value="F:copper ion binding"/>
    <property type="evidence" value="ECO:0007669"/>
    <property type="project" value="InterPro"/>
</dbReference>
<proteinExistence type="predicted"/>
<dbReference type="GO" id="GO:0009279">
    <property type="term" value="C:cell outer membrane"/>
    <property type="evidence" value="ECO:0007669"/>
    <property type="project" value="InterPro"/>
</dbReference>
<dbReference type="OrthoDB" id="9778934at2"/>
<evidence type="ECO:0000313" key="4">
    <source>
        <dbReference type="Proteomes" id="UP000006764"/>
    </source>
</evidence>
<organism evidence="3 4">
    <name type="scientific">Isoalcanivorax pacificus W11-5</name>
    <dbReference type="NCBI Taxonomy" id="391936"/>
    <lineage>
        <taxon>Bacteria</taxon>
        <taxon>Pseudomonadati</taxon>
        <taxon>Pseudomonadota</taxon>
        <taxon>Gammaproteobacteria</taxon>
        <taxon>Oceanospirillales</taxon>
        <taxon>Alcanivoracaceae</taxon>
        <taxon>Isoalcanivorax</taxon>
    </lineage>
</organism>
<keyword evidence="4" id="KW-1185">Reference proteome</keyword>
<dbReference type="STRING" id="391936.S7S_14200"/>
<gene>
    <name evidence="3" type="ORF">S7S_14200</name>
</gene>
<feature type="compositionally biased region" description="Low complexity" evidence="1">
    <location>
        <begin position="59"/>
        <end position="73"/>
    </location>
</feature>
<keyword evidence="2" id="KW-0732">Signal</keyword>
<dbReference type="AlphaFoldDB" id="A0A0B4XSI0"/>
<dbReference type="Pfam" id="PF05275">
    <property type="entry name" value="CopB"/>
    <property type="match status" value="1"/>
</dbReference>